<evidence type="ECO:0000256" key="5">
    <source>
        <dbReference type="ARBA" id="ARBA00023242"/>
    </source>
</evidence>
<reference evidence="9 10" key="1">
    <citation type="submission" date="2024-10" db="EMBL/GenBank/DDBJ databases">
        <authorList>
            <person name="Kim D."/>
        </authorList>
    </citation>
    <scope>NUCLEOTIDE SEQUENCE [LARGE SCALE GENOMIC DNA]</scope>
    <source>
        <strain evidence="9">BH-2024</strain>
    </source>
</reference>
<evidence type="ECO:0000256" key="3">
    <source>
        <dbReference type="ARBA" id="ARBA00022490"/>
    </source>
</evidence>
<dbReference type="InterPro" id="IPR047226">
    <property type="entry name" value="KH-I_MEX3_rpt2"/>
</dbReference>
<dbReference type="CDD" id="cd22423">
    <property type="entry name" value="KH-I_MEX3_rpt1"/>
    <property type="match status" value="1"/>
</dbReference>
<dbReference type="Proteomes" id="UP001620626">
    <property type="component" value="Unassembled WGS sequence"/>
</dbReference>
<dbReference type="SUPFAM" id="SSF54791">
    <property type="entry name" value="Eukaryotic type KH-domain (KH-domain type I)"/>
    <property type="match status" value="2"/>
</dbReference>
<name>A0ABD2HX23_9BILA</name>
<dbReference type="InterPro" id="IPR004087">
    <property type="entry name" value="KH_dom"/>
</dbReference>
<comment type="caution">
    <text evidence="9">The sequence shown here is derived from an EMBL/GenBank/DDBJ whole genome shotgun (WGS) entry which is preliminary data.</text>
</comment>
<dbReference type="AlphaFoldDB" id="A0ABD2HX23"/>
<evidence type="ECO:0000313" key="9">
    <source>
        <dbReference type="EMBL" id="KAL3072294.1"/>
    </source>
</evidence>
<sequence length="767" mass="79906">MMSCPIQPPARLFCSTAMGSGAAGGGCADLLDIGMPQPLLANPHPLFPTTMATAATKQTLTTNGIEFGTCQPQQQHPQQQTMTTTTPGAWFFQQSPTMDGTDASSVLGLASDTNSSGAAALSSAVSSMPPIALSPPPGSLAHQQLLARFGPRHNTESVEVPSSEHVAEIVGRQGCKIKALRAKTNTYIKTPVRGEEPVFVVTGRHEDVLEAKREIECAAEHFTQIRASRRHSQGGCPAPGHVTAYVRVPLRVVGLVVGPKGNTIKRIQQDTHTYIITPSREREPIFEVTGLPQNVEAARREIEQHIYQRTGNMPITDSSASIANFDLHVCQGSWSWSPNGNATAALQAQHAALHANATNRPNYGALAVTSTTTARQFQQQQSQHHHHQQAVLMPAMAAAAAQQQQHHQQFQQPSSNACHQQMQQQQQTQYQQQSQQQHNANLGLSLGDLNGCFRSNQPQQQQSQFLHHNDFVPSSHDMMIGGGGTIGTKLYSSAAASPPPSFGPIGGGGTAGAVAPPTTTSTATTALSSLGTSVSSNNLHAMLGALELDNGGTPPQQQQGHFSSAISTDFKLGSSSSLLLLRSTSNGYGAGAGGAIIQQQNAANTTAPSAFSPWRMPSSAVDAMSQNDFLDILSSTSPSPLFSASGGNGSGGAGNGSVAGGCHSSSYSVGSCAIGGFVSGGGGLSSVNSTSRDEGLGDSPTNSFGRPNGPDPYQHLMTIWADVCDPSSTGLPMNGVGDECGKSAASSDQQQAEAAKDKSGGELKSIG</sequence>
<dbReference type="InterPro" id="IPR047228">
    <property type="entry name" value="KH-I_MEX3_rpt1"/>
</dbReference>
<dbReference type="InterPro" id="IPR004088">
    <property type="entry name" value="KH_dom_type_1"/>
</dbReference>
<dbReference type="GO" id="GO:0005634">
    <property type="term" value="C:nucleus"/>
    <property type="evidence" value="ECO:0007669"/>
    <property type="project" value="UniProtKB-SubCell"/>
</dbReference>
<feature type="region of interest" description="Disordered" evidence="7">
    <location>
        <begin position="685"/>
        <end position="711"/>
    </location>
</feature>
<dbReference type="SMART" id="SM00322">
    <property type="entry name" value="KH"/>
    <property type="match status" value="2"/>
</dbReference>
<keyword evidence="6" id="KW-0694">RNA-binding</keyword>
<gene>
    <name evidence="9" type="ORF">niasHT_034742</name>
</gene>
<dbReference type="GO" id="GO:0005737">
    <property type="term" value="C:cytoplasm"/>
    <property type="evidence" value="ECO:0007669"/>
    <property type="project" value="UniProtKB-SubCell"/>
</dbReference>
<dbReference type="Gene3D" id="3.30.1370.10">
    <property type="entry name" value="K Homology domain, type 1"/>
    <property type="match status" value="2"/>
</dbReference>
<protein>
    <recommendedName>
        <fullName evidence="8">K Homology domain-containing protein</fullName>
    </recommendedName>
</protein>
<evidence type="ECO:0000259" key="8">
    <source>
        <dbReference type="SMART" id="SM00322"/>
    </source>
</evidence>
<evidence type="ECO:0000256" key="7">
    <source>
        <dbReference type="SAM" id="MobiDB-lite"/>
    </source>
</evidence>
<dbReference type="FunFam" id="3.30.1370.10:FF:000012">
    <property type="entry name" value="Mex-3 RNA-binding family member D"/>
    <property type="match status" value="1"/>
</dbReference>
<accession>A0ABD2HX23</accession>
<feature type="compositionally biased region" description="Low complexity" evidence="7">
    <location>
        <begin position="742"/>
        <end position="753"/>
    </location>
</feature>
<evidence type="ECO:0000256" key="6">
    <source>
        <dbReference type="PROSITE-ProRule" id="PRU00117"/>
    </source>
</evidence>
<dbReference type="CDD" id="cd22424">
    <property type="entry name" value="KH-I_MEX3_rpt2"/>
    <property type="match status" value="1"/>
</dbReference>
<keyword evidence="10" id="KW-1185">Reference proteome</keyword>
<organism evidence="9 10">
    <name type="scientific">Heterodera trifolii</name>
    <dbReference type="NCBI Taxonomy" id="157864"/>
    <lineage>
        <taxon>Eukaryota</taxon>
        <taxon>Metazoa</taxon>
        <taxon>Ecdysozoa</taxon>
        <taxon>Nematoda</taxon>
        <taxon>Chromadorea</taxon>
        <taxon>Rhabditida</taxon>
        <taxon>Tylenchina</taxon>
        <taxon>Tylenchomorpha</taxon>
        <taxon>Tylenchoidea</taxon>
        <taxon>Heteroderidae</taxon>
        <taxon>Heteroderinae</taxon>
        <taxon>Heterodera</taxon>
    </lineage>
</organism>
<dbReference type="PANTHER" id="PTHR23285">
    <property type="entry name" value="RING FINGER AND KH DOMAIN CONTAINING PROTEIN 1"/>
    <property type="match status" value="1"/>
</dbReference>
<comment type="subcellular location">
    <subcellularLocation>
        <location evidence="2">Cytoplasm</location>
    </subcellularLocation>
    <subcellularLocation>
        <location evidence="1">Nucleus</location>
    </subcellularLocation>
</comment>
<evidence type="ECO:0000256" key="1">
    <source>
        <dbReference type="ARBA" id="ARBA00004123"/>
    </source>
</evidence>
<proteinExistence type="predicted"/>
<keyword evidence="5" id="KW-0539">Nucleus</keyword>
<feature type="domain" description="K Homology" evidence="8">
    <location>
        <begin position="152"/>
        <end position="220"/>
    </location>
</feature>
<dbReference type="InterPro" id="IPR036612">
    <property type="entry name" value="KH_dom_type_1_sf"/>
</dbReference>
<dbReference type="EMBL" id="JBICBT010001334">
    <property type="protein sequence ID" value="KAL3072294.1"/>
    <property type="molecule type" value="Genomic_DNA"/>
</dbReference>
<feature type="compositionally biased region" description="Low complexity" evidence="7">
    <location>
        <begin position="420"/>
        <end position="437"/>
    </location>
</feature>
<keyword evidence="3" id="KW-0963">Cytoplasm</keyword>
<dbReference type="PROSITE" id="PS50084">
    <property type="entry name" value="KH_TYPE_1"/>
    <property type="match status" value="2"/>
</dbReference>
<feature type="domain" description="K Homology" evidence="8">
    <location>
        <begin position="240"/>
        <end position="307"/>
    </location>
</feature>
<dbReference type="Pfam" id="PF00013">
    <property type="entry name" value="KH_1"/>
    <property type="match status" value="2"/>
</dbReference>
<dbReference type="GO" id="GO:0003723">
    <property type="term" value="F:RNA binding"/>
    <property type="evidence" value="ECO:0007669"/>
    <property type="project" value="UniProtKB-UniRule"/>
</dbReference>
<dbReference type="InterPro" id="IPR047227">
    <property type="entry name" value="MEX3"/>
</dbReference>
<evidence type="ECO:0000256" key="4">
    <source>
        <dbReference type="ARBA" id="ARBA00022737"/>
    </source>
</evidence>
<keyword evidence="4" id="KW-0677">Repeat</keyword>
<evidence type="ECO:0000313" key="10">
    <source>
        <dbReference type="Proteomes" id="UP001620626"/>
    </source>
</evidence>
<feature type="region of interest" description="Disordered" evidence="7">
    <location>
        <begin position="731"/>
        <end position="767"/>
    </location>
</feature>
<evidence type="ECO:0000256" key="2">
    <source>
        <dbReference type="ARBA" id="ARBA00004496"/>
    </source>
</evidence>
<dbReference type="PANTHER" id="PTHR23285:SF7">
    <property type="entry name" value="LD09246P1"/>
    <property type="match status" value="1"/>
</dbReference>
<feature type="compositionally biased region" description="Low complexity" evidence="7">
    <location>
        <begin position="395"/>
        <end position="413"/>
    </location>
</feature>
<feature type="region of interest" description="Disordered" evidence="7">
    <location>
        <begin position="395"/>
        <end position="437"/>
    </location>
</feature>